<feature type="coiled-coil region" evidence="1">
    <location>
        <begin position="36"/>
        <end position="63"/>
    </location>
</feature>
<accession>A0A3B0STS0</accession>
<reference evidence="2" key="1">
    <citation type="submission" date="2018-06" db="EMBL/GenBank/DDBJ databases">
        <authorList>
            <person name="Zhirakovskaya E."/>
        </authorList>
    </citation>
    <scope>NUCLEOTIDE SEQUENCE</scope>
</reference>
<dbReference type="EMBL" id="UOED01000137">
    <property type="protein sequence ID" value="VAV99873.1"/>
    <property type="molecule type" value="Genomic_DNA"/>
</dbReference>
<evidence type="ECO:0000256" key="1">
    <source>
        <dbReference type="SAM" id="Coils"/>
    </source>
</evidence>
<dbReference type="SUPFAM" id="SSF56935">
    <property type="entry name" value="Porins"/>
    <property type="match status" value="1"/>
</dbReference>
<organism evidence="2">
    <name type="scientific">hydrothermal vent metagenome</name>
    <dbReference type="NCBI Taxonomy" id="652676"/>
    <lineage>
        <taxon>unclassified sequences</taxon>
        <taxon>metagenomes</taxon>
        <taxon>ecological metagenomes</taxon>
    </lineage>
</organism>
<dbReference type="AlphaFoldDB" id="A0A3B0STS0"/>
<proteinExistence type="predicted"/>
<gene>
    <name evidence="2" type="ORF">MNBD_ALPHA02-2051</name>
</gene>
<keyword evidence="1" id="KW-0175">Coiled coil</keyword>
<evidence type="ECO:0000313" key="2">
    <source>
        <dbReference type="EMBL" id="VAV99873.1"/>
    </source>
</evidence>
<sequence>MIKSGKNIFIPCIYLSAMIHALISPSIAQPSLEQRILELQHQSDILRQQNEALQQKLLELVTQLKHNREGNSNPAKIITPEAKREPVEQTSSSLVDKIGLGGQYRINSYYARNDIGKRHPVASRVRIRQNFDVNFSNRFQTHLQLELNHTSDNITTTSKSSRATNIDIRHAVLAYNFTNNIQAKVGIVPLSDQFDDILFSSDWDYNPVALTVSAPLGSGHLRAFAANLNEGMETVSDDFVHYQLDFEFPITNKANINLSSSLIKTVDFTGNSQNHINVGAAGSFNLGHELTVRGFIVGSFTDKELLGAGTNGKGFAAKIEVKSEKGFSLMATHASGSPDRRGFLPVMALARTNGYWGYTGILTIQGPTDTGIDGDAVNISNNGYGLTTFQLRYFHSVTEKFNLTLAAGWFGNSKTPMNRGSFVGTDFLAMGTYRLDEVLALDFGGAYAHLGDAVSGYWQGITMGTNFNGPAGETRNKITFFTRLQAEF</sequence>
<protein>
    <recommendedName>
        <fullName evidence="3">Alginate export domain-containing protein</fullName>
    </recommendedName>
</protein>
<evidence type="ECO:0008006" key="3">
    <source>
        <dbReference type="Google" id="ProtNLM"/>
    </source>
</evidence>
<name>A0A3B0STS0_9ZZZZ</name>